<keyword evidence="1" id="KW-0732">Signal</keyword>
<evidence type="ECO:0000259" key="2">
    <source>
        <dbReference type="Pfam" id="PF02169"/>
    </source>
</evidence>
<dbReference type="AlphaFoldDB" id="A0A377J5F2"/>
<protein>
    <submittedName>
        <fullName evidence="3">LPP20 lipofamily protein</fullName>
    </submittedName>
</protein>
<dbReference type="Pfam" id="PF02169">
    <property type="entry name" value="LPP20"/>
    <property type="match status" value="1"/>
</dbReference>
<evidence type="ECO:0000313" key="3">
    <source>
        <dbReference type="EMBL" id="STO97023.1"/>
    </source>
</evidence>
<evidence type="ECO:0000313" key="4">
    <source>
        <dbReference type="Proteomes" id="UP000254841"/>
    </source>
</evidence>
<reference evidence="3 4" key="1">
    <citation type="submission" date="2018-06" db="EMBL/GenBank/DDBJ databases">
        <authorList>
            <consortium name="Pathogen Informatics"/>
            <person name="Doyle S."/>
        </authorList>
    </citation>
    <scope>NUCLEOTIDE SEQUENCE [LARGE SCALE GENOMIC DNA]</scope>
    <source>
        <strain evidence="3 4">NCTC12410</strain>
    </source>
</reference>
<feature type="domain" description="Lipoprotein LPP20-like" evidence="2">
    <location>
        <begin position="22"/>
        <end position="119"/>
    </location>
</feature>
<dbReference type="PROSITE" id="PS51257">
    <property type="entry name" value="PROKAR_LIPOPROTEIN"/>
    <property type="match status" value="1"/>
</dbReference>
<organism evidence="3 4">
    <name type="scientific">Helicobacter canis</name>
    <dbReference type="NCBI Taxonomy" id="29419"/>
    <lineage>
        <taxon>Bacteria</taxon>
        <taxon>Pseudomonadati</taxon>
        <taxon>Campylobacterota</taxon>
        <taxon>Epsilonproteobacteria</taxon>
        <taxon>Campylobacterales</taxon>
        <taxon>Helicobacteraceae</taxon>
        <taxon>Helicobacter</taxon>
    </lineage>
</organism>
<name>A0A377J5F2_9HELI</name>
<evidence type="ECO:0000256" key="1">
    <source>
        <dbReference type="SAM" id="SignalP"/>
    </source>
</evidence>
<dbReference type="InterPro" id="IPR024952">
    <property type="entry name" value="LPP20-like_dom"/>
</dbReference>
<sequence>MQRLMGYCIALVLLAGCGSAPPSWFLGSESAKQHGARFYGVGTGKSFESAKQSAIDDLAQSVQTQVRSSTHIHNAQHNDKLTTTLSQHIQLDSASLSLQNLQITNKAYKHGTYYVQVGISKEHLLAPLRAQLQETLAPAKHLSSTDPSCLSLRDFGVLESSLRRANAIMPILSALQAPTPKLFSQLLTLYDHTPKPMLNVAYYGLSAAQSSALSAEISKLATITKDKAPLLSISATSTKNAKGASITLQITLLDCAQRAIFQASIQESQASYDYALKRAGIVLYKKLRAFMQGEDDFPAI</sequence>
<feature type="chain" id="PRO_5016954845" evidence="1">
    <location>
        <begin position="21"/>
        <end position="300"/>
    </location>
</feature>
<dbReference type="Gene3D" id="3.10.28.20">
    <property type="entry name" value="Acetamidase/Formamidase-like domains"/>
    <property type="match status" value="1"/>
</dbReference>
<dbReference type="EMBL" id="UGHV01000001">
    <property type="protein sequence ID" value="STO97023.1"/>
    <property type="molecule type" value="Genomic_DNA"/>
</dbReference>
<dbReference type="OrthoDB" id="5329705at2"/>
<proteinExistence type="predicted"/>
<accession>A0A377J5F2</accession>
<gene>
    <name evidence="3" type="ORF">NCTC12410_00842</name>
</gene>
<feature type="signal peptide" evidence="1">
    <location>
        <begin position="1"/>
        <end position="20"/>
    </location>
</feature>
<dbReference type="RefSeq" id="WP_115011301.1">
    <property type="nucleotide sequence ID" value="NZ_UGHV01000001.1"/>
</dbReference>
<dbReference type="Proteomes" id="UP000254841">
    <property type="component" value="Unassembled WGS sequence"/>
</dbReference>